<proteinExistence type="predicted"/>
<reference evidence="1 2" key="1">
    <citation type="journal article" date="2018" name="IMA Fungus">
        <title>IMA Genome-F 9: Draft genome sequence of Annulohypoxylon stygium, Aspergillus mulundensis, Berkeleyomyces basicola (syn. Thielaviopsis basicola), Ceratocystis smalleyi, two Cercospora beticola strains, Coleophoma cylindrospora, Fusarium fracticaudum, Phialophora cf. hyalina, and Morchella septimelata.</title>
        <authorList>
            <person name="Wingfield B.D."/>
            <person name="Bills G.F."/>
            <person name="Dong Y."/>
            <person name="Huang W."/>
            <person name="Nel W.J."/>
            <person name="Swalarsk-Parry B.S."/>
            <person name="Vaghefi N."/>
            <person name="Wilken P.M."/>
            <person name="An Z."/>
            <person name="de Beer Z.W."/>
            <person name="De Vos L."/>
            <person name="Chen L."/>
            <person name="Duong T.A."/>
            <person name="Gao Y."/>
            <person name="Hammerbacher A."/>
            <person name="Kikkert J.R."/>
            <person name="Li Y."/>
            <person name="Li H."/>
            <person name="Li K."/>
            <person name="Li Q."/>
            <person name="Liu X."/>
            <person name="Ma X."/>
            <person name="Naidoo K."/>
            <person name="Pethybridge S.J."/>
            <person name="Sun J."/>
            <person name="Steenkamp E.T."/>
            <person name="van der Nest M.A."/>
            <person name="van Wyk S."/>
            <person name="Wingfield M.J."/>
            <person name="Xiong C."/>
            <person name="Yue Q."/>
            <person name="Zhang X."/>
        </authorList>
    </citation>
    <scope>NUCLEOTIDE SEQUENCE [LARGE SCALE GENOMIC DNA]</scope>
    <source>
        <strain evidence="1 2">BP5796</strain>
    </source>
</reference>
<protein>
    <submittedName>
        <fullName evidence="1">Uncharacterized protein</fullName>
    </submittedName>
</protein>
<dbReference type="EMBL" id="PDLN01000015">
    <property type="protein sequence ID" value="RDW65474.1"/>
    <property type="molecule type" value="Genomic_DNA"/>
</dbReference>
<name>A0A3D8QVD9_9HELO</name>
<dbReference type="OrthoDB" id="2099276at2759"/>
<comment type="caution">
    <text evidence="1">The sequence shown here is derived from an EMBL/GenBank/DDBJ whole genome shotgun (WGS) entry which is preliminary data.</text>
</comment>
<keyword evidence="2" id="KW-1185">Reference proteome</keyword>
<evidence type="ECO:0000313" key="2">
    <source>
        <dbReference type="Proteomes" id="UP000256328"/>
    </source>
</evidence>
<evidence type="ECO:0000313" key="1">
    <source>
        <dbReference type="EMBL" id="RDW65474.1"/>
    </source>
</evidence>
<accession>A0A3D8QVD9</accession>
<dbReference type="AlphaFoldDB" id="A0A3D8QVD9"/>
<gene>
    <name evidence="1" type="ORF">BP5796_10166</name>
</gene>
<sequence length="317" mass="37122">MSDNWVEPYVEEHWMGGQKSISKATAFPCNKLPEEIRLNILKYTQILEGSVDQSLRCYGWDRDGYFRCEMYREPNYDESLHLPTALFLVSREMSANAYDLFFRHARIVVYIESMVRLFQHGTFLQRNLQRIRKLELRIGYVHGFLERYNNDLAIQDLDNSVSFLAHHLDLNRLQHSLMAQTEYVGIVQGGISKFDAKLFRGGYCIIGKSLQRLRGLQRLEVFLACHHDMEAQIEKKVMGKDYDSAKFGKIPHGRRNACHPHRRLTREEFYREVGDGKGRVMMVNYSKRHRELHRAITCQCPACLHFKGEIPLSAVFE</sequence>
<organism evidence="1 2">
    <name type="scientific">Coleophoma crateriformis</name>
    <dbReference type="NCBI Taxonomy" id="565419"/>
    <lineage>
        <taxon>Eukaryota</taxon>
        <taxon>Fungi</taxon>
        <taxon>Dikarya</taxon>
        <taxon>Ascomycota</taxon>
        <taxon>Pezizomycotina</taxon>
        <taxon>Leotiomycetes</taxon>
        <taxon>Helotiales</taxon>
        <taxon>Dermateaceae</taxon>
        <taxon>Coleophoma</taxon>
    </lineage>
</organism>
<dbReference type="Proteomes" id="UP000256328">
    <property type="component" value="Unassembled WGS sequence"/>
</dbReference>